<dbReference type="EnsemblBacteria" id="AAK23123">
    <property type="protein sequence ID" value="AAK23123"/>
    <property type="gene ID" value="CC_1139"/>
</dbReference>
<dbReference type="HOGENOM" id="CLU_201808_0_0_5"/>
<evidence type="ECO:0000313" key="1">
    <source>
        <dbReference type="EMBL" id="AAK23123.1"/>
    </source>
</evidence>
<accession>Q9A955</accession>
<dbReference type="KEGG" id="ccr:CC_1139"/>
<protein>
    <recommendedName>
        <fullName evidence="3">DUF2256 domain-containing protein</fullName>
    </recommendedName>
</protein>
<sequence>MMKAARRPKATTPDKICEACGRPFSWRRKWARDWDSVKTCSDRCKGALRAGRTASAT</sequence>
<name>Q9A955_CAUVC</name>
<evidence type="ECO:0000313" key="2">
    <source>
        <dbReference type="Proteomes" id="UP000001816"/>
    </source>
</evidence>
<dbReference type="PANTHER" id="PTHR37463:SF1">
    <property type="entry name" value="DUF2256 DOMAIN-CONTAINING PROTEIN"/>
    <property type="match status" value="1"/>
</dbReference>
<dbReference type="Proteomes" id="UP000001816">
    <property type="component" value="Chromosome"/>
</dbReference>
<gene>
    <name evidence="1" type="ordered locus">CC_1139</name>
</gene>
<dbReference type="eggNOG" id="COG4338">
    <property type="taxonomic scope" value="Bacteria"/>
</dbReference>
<evidence type="ECO:0008006" key="3">
    <source>
        <dbReference type="Google" id="ProtNLM"/>
    </source>
</evidence>
<organism evidence="1 2">
    <name type="scientific">Caulobacter vibrioides (strain ATCC 19089 / CIP 103742 / CB 15)</name>
    <name type="common">Caulobacter crescentus</name>
    <dbReference type="NCBI Taxonomy" id="190650"/>
    <lineage>
        <taxon>Bacteria</taxon>
        <taxon>Pseudomonadati</taxon>
        <taxon>Pseudomonadota</taxon>
        <taxon>Alphaproteobacteria</taxon>
        <taxon>Caulobacterales</taxon>
        <taxon>Caulobacteraceae</taxon>
        <taxon>Caulobacter</taxon>
    </lineage>
</organism>
<keyword evidence="2" id="KW-1185">Reference proteome</keyword>
<dbReference type="AlphaFoldDB" id="Q9A955"/>
<dbReference type="PANTHER" id="PTHR37463">
    <property type="entry name" value="GSL3115 PROTEIN"/>
    <property type="match status" value="1"/>
</dbReference>
<reference evidence="1 2" key="1">
    <citation type="journal article" date="2001" name="Proc. Natl. Acad. Sci. U.S.A.">
        <title>Complete genome sequence of Caulobacter crescentus.</title>
        <authorList>
            <person name="Nierman W.C."/>
            <person name="Feldblyum T.V."/>
            <person name="Laub M.T."/>
            <person name="Paulsen I.T."/>
            <person name="Nelson K.E."/>
            <person name="Eisen J.A."/>
            <person name="Heidelberg J.F."/>
            <person name="Alley M.R."/>
            <person name="Ohta N."/>
            <person name="Maddock J.R."/>
            <person name="Potocka I."/>
            <person name="Nelson W.C."/>
            <person name="Newton A."/>
            <person name="Stephens C."/>
            <person name="Phadke N.D."/>
            <person name="Ely B."/>
            <person name="DeBoy R.T."/>
            <person name="Dodson R.J."/>
            <person name="Durkin A.S."/>
            <person name="Gwinn M.L."/>
            <person name="Haft D.H."/>
            <person name="Kolonay J.F."/>
            <person name="Smit J."/>
            <person name="Craven M.B."/>
            <person name="Khouri H."/>
            <person name="Shetty J."/>
            <person name="Berry K."/>
            <person name="Utterback T."/>
            <person name="Tran K."/>
            <person name="Wolf A."/>
            <person name="Vamathevan J."/>
            <person name="Ermolaeva M."/>
            <person name="White O."/>
            <person name="Salzberg S.L."/>
            <person name="Venter J.C."/>
            <person name="Shapiro L."/>
            <person name="Fraser C.M."/>
        </authorList>
    </citation>
    <scope>NUCLEOTIDE SEQUENCE [LARGE SCALE GENOMIC DNA]</scope>
    <source>
        <strain evidence="2">ATCC 19089 / CB15</strain>
    </source>
</reference>
<dbReference type="PIR" id="G87390">
    <property type="entry name" value="G87390"/>
</dbReference>
<dbReference type="BioCyc" id="CAULO:CC1139-MONOMER"/>
<dbReference type="EMBL" id="AE005673">
    <property type="protein sequence ID" value="AAK23123.1"/>
    <property type="molecule type" value="Genomic_DNA"/>
</dbReference>
<dbReference type="PATRIC" id="fig|190650.5.peg.1162"/>
<dbReference type="PIRSF" id="PIRSF037205">
    <property type="entry name" value="UCP037205"/>
    <property type="match status" value="1"/>
</dbReference>
<dbReference type="Pfam" id="PF10013">
    <property type="entry name" value="DUF2256"/>
    <property type="match status" value="1"/>
</dbReference>
<proteinExistence type="predicted"/>
<dbReference type="STRING" id="190650.CC_1139"/>
<dbReference type="InterPro" id="IPR017136">
    <property type="entry name" value="UCP037205"/>
</dbReference>